<evidence type="ECO:0000313" key="1">
    <source>
        <dbReference type="EMBL" id="SDZ40735.1"/>
    </source>
</evidence>
<evidence type="ECO:0008006" key="3">
    <source>
        <dbReference type="Google" id="ProtNLM"/>
    </source>
</evidence>
<accession>A0A1H3ST58</accession>
<dbReference type="RefSeq" id="WP_019599101.1">
    <property type="nucleotide sequence ID" value="NZ_FNQC01000013.1"/>
</dbReference>
<dbReference type="EMBL" id="FNQC01000013">
    <property type="protein sequence ID" value="SDZ40735.1"/>
    <property type="molecule type" value="Genomic_DNA"/>
</dbReference>
<name>A0A1H3ST58_9BACT</name>
<gene>
    <name evidence="1" type="ORF">SAMN05444412_11359</name>
</gene>
<organism evidence="1 2">
    <name type="scientific">Rhodonellum ikkaensis</name>
    <dbReference type="NCBI Taxonomy" id="336829"/>
    <lineage>
        <taxon>Bacteria</taxon>
        <taxon>Pseudomonadati</taxon>
        <taxon>Bacteroidota</taxon>
        <taxon>Cytophagia</taxon>
        <taxon>Cytophagales</taxon>
        <taxon>Cytophagaceae</taxon>
        <taxon>Rhodonellum</taxon>
    </lineage>
</organism>
<dbReference type="Proteomes" id="UP000199663">
    <property type="component" value="Unassembled WGS sequence"/>
</dbReference>
<keyword evidence="2" id="KW-1185">Reference proteome</keyword>
<protein>
    <recommendedName>
        <fullName evidence="3">GAF domain-containing protein</fullName>
    </recommendedName>
</protein>
<evidence type="ECO:0000313" key="2">
    <source>
        <dbReference type="Proteomes" id="UP000199663"/>
    </source>
</evidence>
<reference evidence="1 2" key="1">
    <citation type="submission" date="2016-10" db="EMBL/GenBank/DDBJ databases">
        <authorList>
            <person name="Varghese N."/>
            <person name="Submissions S."/>
        </authorList>
    </citation>
    <scope>NUCLEOTIDE SEQUENCE [LARGE SCALE GENOMIC DNA]</scope>
    <source>
        <strain evidence="1 2">DSM 17997</strain>
    </source>
</reference>
<comment type="caution">
    <text evidence="1">The sequence shown here is derived from an EMBL/GenBank/DDBJ whole genome shotgun (WGS) entry which is preliminary data.</text>
</comment>
<proteinExistence type="predicted"/>
<sequence length="459" mass="53888">MKSFFLNSVLPELFLNPNLTKEFYLPFNVSGILIAVERQMCRPVWITTSLLHLTGKEVYLQKKSIPRVDFLINNQIIPNFTFGDFTKQIDLTKAKGKEVRAEFSEPKDLDHEPHVSIQLEYEPRFLPVFKKNKVVSHVLFYLEAKKEDRKFLFNQQGSMIEEIDKLKTINHQLFSFNKLPVVEVNGYLKIEKFNKGLELLFPNLKNHRKSNFLDLWSQTNQTKIAEKLYLVRISQEEELLIFEEMNEQIKKLKLKFHNIQRPNTTNSSILVSIENLNQDNDRNKELTKKAFLLQCTQMLSFELEENEANFLRKSSQYIVHHFDLNAMYFLEFNQISTQKTLISFPKTKEEGIAYKTYQSHQTHFLPVTKRNIKHVLSNKVFSEETNLAMVFEESQYLLGVPIYEQDRQIGVMVYPCASKKIEIDAAYQLYSLTTIFYKIYSYQSRLNGSALAIPSNLIN</sequence>